<keyword evidence="3" id="KW-0203">Cytokinin biosynthesis</keyword>
<sequence>MEKKTKNEEVNNLIKLIMSELESSKAYIERKGINGIYHANEERIPSKSYSEILSCINEKLHFYQNLSGYVDKRNECDEKEGNENKRDDNDRDDNDRDDDDRDDDDRDDDDRDDDDRDDDDDKTSKREGENFFGEYEKKKCDLYKLKKKEIAGYTTEGHAIIINNEKFSKLFMNYDVSKELKRSNKDDNYNSLNYYDKHKELMNGKEEKTGNIENGYLSEISCSSSSVISLNSFIKSQKTQRINKNRETYVKHKYHDNAFVSHKLYSCSDCSSSTFSWYDKQYDDLFYYTNLLKEDKHLKKGKSKFRYLKKKKKKKREMGKGMEVEVENETEKETANEAETNEAEKETANEAEKETANEAEKETTNEAEKETANEAEKETANEAEKETANEAEKETTNEAEKETANEADENLQTCAERIQSPFYSYIYFKYKEKGKEELYPVFINTVNGKKKICNLKKINKYSQKHHHNEQGHINKYELDSSLFSYKNSKHLSSVKSECIRSKHFKNNQTVDDLKRRHFDLDEVTYSIDKIIHQLENLSNPDNRNKKTINYNDHFANFVKKNKEYLKRENNFSFKKLCDTEKIKLKVKIIGTDGKIIKNKSLDNVLINKNKTFGDLANRLGHSFNIPKDKIEKIKMFFDGDLCDKNLTFDNEELGLEDGYQIDVKFPLTDEITCNENNSSCSDDSYVLFLPDSYVID</sequence>
<feature type="compositionally biased region" description="Acidic residues" evidence="7">
    <location>
        <begin position="90"/>
        <end position="121"/>
    </location>
</feature>
<feature type="compositionally biased region" description="Basic and acidic residues" evidence="7">
    <location>
        <begin position="342"/>
        <end position="404"/>
    </location>
</feature>
<evidence type="ECO:0000313" key="9">
    <source>
        <dbReference type="Proteomes" id="UP000219799"/>
    </source>
</evidence>
<feature type="compositionally biased region" description="Basic and acidic residues" evidence="7">
    <location>
        <begin position="74"/>
        <end position="89"/>
    </location>
</feature>
<accession>A0A1C3L2B6</accession>
<comment type="similarity">
    <text evidence="6">Belongs to the SOFL plant protein family.</text>
</comment>
<dbReference type="VEuPathDB" id="PlasmoDB:PmUG01_14034300"/>
<dbReference type="AlphaFoldDB" id="A0A1C3L2B6"/>
<dbReference type="GO" id="GO:0009691">
    <property type="term" value="P:cytokinin biosynthetic process"/>
    <property type="evidence" value="ECO:0007669"/>
    <property type="project" value="UniProtKB-KW"/>
</dbReference>
<dbReference type="GO" id="GO:0005737">
    <property type="term" value="C:cytoplasm"/>
    <property type="evidence" value="ECO:0007669"/>
    <property type="project" value="UniProtKB-SubCell"/>
</dbReference>
<proteinExistence type="inferred from homology"/>
<evidence type="ECO:0000256" key="7">
    <source>
        <dbReference type="SAM" id="MobiDB-lite"/>
    </source>
</evidence>
<gene>
    <name evidence="8" type="primary">PmlGA01_140020100</name>
    <name evidence="8" type="ORF">PMLGA01_140020100</name>
</gene>
<keyword evidence="5" id="KW-0539">Nucleus</keyword>
<feature type="region of interest" description="Disordered" evidence="7">
    <location>
        <begin position="74"/>
        <end position="127"/>
    </location>
</feature>
<dbReference type="GO" id="GO:0009736">
    <property type="term" value="P:cytokinin-activated signaling pathway"/>
    <property type="evidence" value="ECO:0007669"/>
    <property type="project" value="UniProtKB-KW"/>
</dbReference>
<dbReference type="InterPro" id="IPR044670">
    <property type="entry name" value="SOFL"/>
</dbReference>
<feature type="compositionally biased region" description="Basic and acidic residues" evidence="7">
    <location>
        <begin position="318"/>
        <end position="335"/>
    </location>
</feature>
<evidence type="ECO:0000256" key="1">
    <source>
        <dbReference type="ARBA" id="ARBA00004496"/>
    </source>
</evidence>
<comment type="subcellular location">
    <subcellularLocation>
        <location evidence="1">Cytoplasm</location>
    </subcellularLocation>
</comment>
<evidence type="ECO:0000256" key="3">
    <source>
        <dbReference type="ARBA" id="ARBA00022712"/>
    </source>
</evidence>
<reference evidence="8 9" key="1">
    <citation type="submission" date="2016-06" db="EMBL/GenBank/DDBJ databases">
        <authorList>
            <consortium name="Pathogen Informatics"/>
        </authorList>
    </citation>
    <scope>NUCLEOTIDE SEQUENCE [LARGE SCALE GENOMIC DNA]</scope>
    <source>
        <strain evidence="8">PmlGA01</strain>
    </source>
</reference>
<dbReference type="PANTHER" id="PTHR33347">
    <property type="entry name" value="OSJNBA0091C07.3 PROTEIN"/>
    <property type="match status" value="1"/>
</dbReference>
<evidence type="ECO:0000256" key="6">
    <source>
        <dbReference type="ARBA" id="ARBA00024199"/>
    </source>
</evidence>
<feature type="region of interest" description="Disordered" evidence="7">
    <location>
        <begin position="316"/>
        <end position="411"/>
    </location>
</feature>
<evidence type="ECO:0000256" key="2">
    <source>
        <dbReference type="ARBA" id="ARBA00022490"/>
    </source>
</evidence>
<keyword evidence="2" id="KW-0963">Cytoplasm</keyword>
<evidence type="ECO:0000256" key="4">
    <source>
        <dbReference type="ARBA" id="ARBA00022864"/>
    </source>
</evidence>
<keyword evidence="4" id="KW-0932">Cytokinin signaling pathway</keyword>
<name>A0A1C3L2B6_PLAMA</name>
<evidence type="ECO:0000256" key="5">
    <source>
        <dbReference type="ARBA" id="ARBA00023242"/>
    </source>
</evidence>
<dbReference type="Proteomes" id="UP000219799">
    <property type="component" value="Chromosome 14"/>
</dbReference>
<dbReference type="PANTHER" id="PTHR33347:SF31">
    <property type="entry name" value="PROTEIN SOB FIVE-LIKE 1"/>
    <property type="match status" value="1"/>
</dbReference>
<organism evidence="8 9">
    <name type="scientific">Plasmodium malariae</name>
    <dbReference type="NCBI Taxonomy" id="5858"/>
    <lineage>
        <taxon>Eukaryota</taxon>
        <taxon>Sar</taxon>
        <taxon>Alveolata</taxon>
        <taxon>Apicomplexa</taxon>
        <taxon>Aconoidasida</taxon>
        <taxon>Haemosporida</taxon>
        <taxon>Plasmodiidae</taxon>
        <taxon>Plasmodium</taxon>
        <taxon>Plasmodium (Plasmodium)</taxon>
    </lineage>
</organism>
<dbReference type="EMBL" id="LT594502">
    <property type="protein sequence ID" value="SBT80707.1"/>
    <property type="molecule type" value="Genomic_DNA"/>
</dbReference>
<evidence type="ECO:0000313" key="8">
    <source>
        <dbReference type="EMBL" id="SBT80707.1"/>
    </source>
</evidence>
<protein>
    <submittedName>
        <fullName evidence="8">Uncharacterized protein</fullName>
    </submittedName>
</protein>